<reference evidence="1" key="1">
    <citation type="submission" date="2023-04" db="EMBL/GenBank/DDBJ databases">
        <title>A chromosome-level genome assembly of the parasitoid wasp Eretmocerus hayati.</title>
        <authorList>
            <person name="Zhong Y."/>
            <person name="Liu S."/>
            <person name="Liu Y."/>
        </authorList>
    </citation>
    <scope>NUCLEOTIDE SEQUENCE</scope>
    <source>
        <strain evidence="1">ZJU_SS_LIU_2023</strain>
    </source>
</reference>
<proteinExistence type="predicted"/>
<evidence type="ECO:0000313" key="1">
    <source>
        <dbReference type="EMBL" id="KAJ8679405.1"/>
    </source>
</evidence>
<dbReference type="Proteomes" id="UP001239111">
    <property type="component" value="Chromosome 2"/>
</dbReference>
<evidence type="ECO:0000313" key="2">
    <source>
        <dbReference type="Proteomes" id="UP001239111"/>
    </source>
</evidence>
<protein>
    <submittedName>
        <fullName evidence="1">Uncharacterized protein</fullName>
    </submittedName>
</protein>
<sequence length="767" mass="85178">MITLQSHNQVLYHLTQLTSALSPRSTPLAVHVKSSSSSGLKKTKSILCENSFSEAVKSCTELALDKSIIQNVTVSSRMGRNEIWGIVKQTAPKSQLKLEDRNHWKVSYISGESFNENKQGFPPKLSSDTSKLHAFHLSFKPRHRSLHQTQCATLNLNQAQVRFFKTNRSVRAELDRNPTLSTRIRKWIGLNPDSDSKLGRLTADELTNSAILKDLKEMKTLSKLHGDKYIKVDELQRIKTAFAEGYLAGHESKPQGRAFKALKFAQQIFSTILVVVLLVAVMGAYRSTTGGGMFKIQLGNRVQVDPEEIHVTFNDVKGVDEAKTELMDVVEFLKNPDKFSALGGKLPKGVLLVGPPGTGKTLLARAVAGEAGVPFFHAAGPEFDEILVGQGARRVRDLFKAAKERAPCVIFIDEIDSVGARRTNSALHPYANQTINQLLSEMDGFHQNEGVIVLGATNRRQDLDLALLRPGRFDSEITVHKPDFSGRKEILKLFLGKVLTRNIDEDKLAKHTIGFTGADIENMINQAALRAAIEGAEFVTMEHLERARDKVIMGPERKSKVMNEEENRITAFHEAGHALVAYFTKDADPLHKITIIPRGQSLGHTSYLPAKDVNYQTKAQMLAKLDMLMGGRAAEELIFGQDKVTSGAASDFQHATGYAEAMVKKFGMSEKVGFRVHEDSHNGSESYSSGTKELIDNEIRRLLQESYDRAKAILKNHSKEHNLLADALLKYETVDGEDVTAIVNGKKLRYEKNDVKRTTVDVSNNIM</sequence>
<comment type="caution">
    <text evidence="1">The sequence shown here is derived from an EMBL/GenBank/DDBJ whole genome shotgun (WGS) entry which is preliminary data.</text>
</comment>
<dbReference type="EMBL" id="CM056742">
    <property type="protein sequence ID" value="KAJ8679405.1"/>
    <property type="molecule type" value="Genomic_DNA"/>
</dbReference>
<name>A0ACC2P739_9HYME</name>
<gene>
    <name evidence="1" type="ORF">QAD02_015192</name>
</gene>
<organism evidence="1 2">
    <name type="scientific">Eretmocerus hayati</name>
    <dbReference type="NCBI Taxonomy" id="131215"/>
    <lineage>
        <taxon>Eukaryota</taxon>
        <taxon>Metazoa</taxon>
        <taxon>Ecdysozoa</taxon>
        <taxon>Arthropoda</taxon>
        <taxon>Hexapoda</taxon>
        <taxon>Insecta</taxon>
        <taxon>Pterygota</taxon>
        <taxon>Neoptera</taxon>
        <taxon>Endopterygota</taxon>
        <taxon>Hymenoptera</taxon>
        <taxon>Apocrita</taxon>
        <taxon>Proctotrupomorpha</taxon>
        <taxon>Chalcidoidea</taxon>
        <taxon>Aphelinidae</taxon>
        <taxon>Aphelininae</taxon>
        <taxon>Eretmocerus</taxon>
    </lineage>
</organism>
<accession>A0ACC2P739</accession>
<keyword evidence="2" id="KW-1185">Reference proteome</keyword>